<dbReference type="RefSeq" id="WP_058642631.1">
    <property type="nucleotide sequence ID" value="NZ_LDSL01000087.1"/>
</dbReference>
<evidence type="ECO:0000256" key="6">
    <source>
        <dbReference type="PIRSR" id="PIRSR600246-2"/>
    </source>
</evidence>
<dbReference type="AlphaFoldDB" id="A0A147GS25"/>
<name>A0A147GS25_9BURK</name>
<proteinExistence type="predicted"/>
<keyword evidence="9" id="KW-1185">Reference proteome</keyword>
<gene>
    <name evidence="8" type="ORF">NS331_14200</name>
</gene>
<evidence type="ECO:0000256" key="2">
    <source>
        <dbReference type="ARBA" id="ARBA00022801"/>
    </source>
</evidence>
<dbReference type="EMBL" id="LDSL01000087">
    <property type="protein sequence ID" value="KTT20085.1"/>
    <property type="molecule type" value="Genomic_DNA"/>
</dbReference>
<comment type="caution">
    <text evidence="8">The sequence shown here is derived from an EMBL/GenBank/DDBJ whole genome shotgun (WGS) entry which is preliminary data.</text>
</comment>
<evidence type="ECO:0000313" key="9">
    <source>
        <dbReference type="Proteomes" id="UP000072741"/>
    </source>
</evidence>
<evidence type="ECO:0000256" key="7">
    <source>
        <dbReference type="PIRSR" id="PIRSR600246-3"/>
    </source>
</evidence>
<evidence type="ECO:0000313" key="8">
    <source>
        <dbReference type="EMBL" id="KTT20085.1"/>
    </source>
</evidence>
<feature type="active site" description="Nucleophile" evidence="5">
    <location>
        <position position="191"/>
    </location>
</feature>
<dbReference type="InterPro" id="IPR000246">
    <property type="entry name" value="Peptidase_T2"/>
</dbReference>
<keyword evidence="2" id="KW-0378">Hydrolase</keyword>
<dbReference type="Pfam" id="PF01112">
    <property type="entry name" value="Asparaginase_2"/>
    <property type="match status" value="1"/>
</dbReference>
<dbReference type="GO" id="GO:0016811">
    <property type="term" value="F:hydrolase activity, acting on carbon-nitrogen (but not peptide) bonds, in linear amides"/>
    <property type="evidence" value="ECO:0007669"/>
    <property type="project" value="UniProtKB-ARBA"/>
</dbReference>
<protein>
    <recommendedName>
        <fullName evidence="4">Isoaspartyl peptidase</fullName>
    </recommendedName>
</protein>
<dbReference type="FunFam" id="3.60.20.30:FF:000001">
    <property type="entry name" value="Isoaspartyl peptidase/L-asparaginase"/>
    <property type="match status" value="1"/>
</dbReference>
<dbReference type="PANTHER" id="PTHR10188">
    <property type="entry name" value="L-ASPARAGINASE"/>
    <property type="match status" value="1"/>
</dbReference>
<reference evidence="8 9" key="1">
    <citation type="journal article" date="2016" name="Front. Microbiol.">
        <title>Genomic Resource of Rice Seed Associated Bacteria.</title>
        <authorList>
            <person name="Midha S."/>
            <person name="Bansal K."/>
            <person name="Sharma S."/>
            <person name="Kumar N."/>
            <person name="Patil P.P."/>
            <person name="Chaudhry V."/>
            <person name="Patil P.B."/>
        </authorList>
    </citation>
    <scope>NUCLEOTIDE SEQUENCE [LARGE SCALE GENOMIC DNA]</scope>
    <source>
        <strain evidence="8 9">NS331</strain>
    </source>
</reference>
<feature type="binding site" evidence="6">
    <location>
        <begin position="242"/>
        <end position="245"/>
    </location>
    <ligand>
        <name>substrate</name>
    </ligand>
</feature>
<keyword evidence="3" id="KW-0068">Autocatalytic cleavage</keyword>
<dbReference type="GO" id="GO:0008233">
    <property type="term" value="F:peptidase activity"/>
    <property type="evidence" value="ECO:0007669"/>
    <property type="project" value="UniProtKB-KW"/>
</dbReference>
<dbReference type="PATRIC" id="fig|433924.3.peg.4922"/>
<keyword evidence="1" id="KW-0645">Protease</keyword>
<dbReference type="PANTHER" id="PTHR10188:SF6">
    <property type="entry name" value="N(4)-(BETA-N-ACETYLGLUCOSAMINYL)-L-ASPARAGINASE"/>
    <property type="match status" value="1"/>
</dbReference>
<dbReference type="OrthoDB" id="9780217at2"/>
<evidence type="ECO:0000256" key="4">
    <source>
        <dbReference type="ARBA" id="ARBA00069124"/>
    </source>
</evidence>
<organism evidence="8 9">
    <name type="scientific">Pseudacidovorax intermedius</name>
    <dbReference type="NCBI Taxonomy" id="433924"/>
    <lineage>
        <taxon>Bacteria</taxon>
        <taxon>Pseudomonadati</taxon>
        <taxon>Pseudomonadota</taxon>
        <taxon>Betaproteobacteria</taxon>
        <taxon>Burkholderiales</taxon>
        <taxon>Comamonadaceae</taxon>
        <taxon>Pseudacidovorax</taxon>
    </lineage>
</organism>
<dbReference type="Proteomes" id="UP000072741">
    <property type="component" value="Unassembled WGS sequence"/>
</dbReference>
<feature type="binding site" evidence="6">
    <location>
        <begin position="219"/>
        <end position="222"/>
    </location>
    <ligand>
        <name>substrate</name>
    </ligand>
</feature>
<dbReference type="CDD" id="cd04701">
    <property type="entry name" value="Asparaginase_2"/>
    <property type="match status" value="1"/>
</dbReference>
<dbReference type="GO" id="GO:0006508">
    <property type="term" value="P:proteolysis"/>
    <property type="evidence" value="ECO:0007669"/>
    <property type="project" value="UniProtKB-KW"/>
</dbReference>
<dbReference type="SUPFAM" id="SSF56235">
    <property type="entry name" value="N-terminal nucleophile aminohydrolases (Ntn hydrolases)"/>
    <property type="match status" value="1"/>
</dbReference>
<dbReference type="InterPro" id="IPR029055">
    <property type="entry name" value="Ntn_hydrolases_N"/>
</dbReference>
<dbReference type="Gene3D" id="3.60.20.30">
    <property type="entry name" value="(Glycosyl)asparaginase"/>
    <property type="match status" value="1"/>
</dbReference>
<evidence type="ECO:0000256" key="1">
    <source>
        <dbReference type="ARBA" id="ARBA00022670"/>
    </source>
</evidence>
<evidence type="ECO:0000256" key="5">
    <source>
        <dbReference type="PIRSR" id="PIRSR600246-1"/>
    </source>
</evidence>
<evidence type="ECO:0000256" key="3">
    <source>
        <dbReference type="ARBA" id="ARBA00022813"/>
    </source>
</evidence>
<feature type="site" description="Cleavage; by autolysis" evidence="7">
    <location>
        <begin position="190"/>
        <end position="191"/>
    </location>
</feature>
<sequence length="324" mass="33407">MTTLLPALALHGGAGTITAASLSADDARRYHQALHDIAAAAQALLLEGGSALDAVCLAVQMLEDCPLFNAGHGAVFTHAGTHELDAAVMDGRDLRAGAIAGVSRLRNPVHAARAVMDDGAHVLLAGAGAEAFAQERGLAFVDPTYFSTPMRREQLERVRAAGRVVLDHDGAAAVAADAARTPLDEDRKMGTVGAVAVDRHGHLAAATSTGGMTNKRVGRIGDSPLIGAGTYADDRWAAISCTGSGEMFIRAAAAYDVCARMRYAGQSLAEATDAVVHQSLPAIGGTGGLIAVDRHGNLALPFNTEGMYRAHVRGAEAPVTAIHR</sequence>
<accession>A0A147GS25</accession>